<dbReference type="PANTHER" id="PTHR33840:SF16">
    <property type="entry name" value="DUF2235 DOMAIN-CONTAINING PROTEIN"/>
    <property type="match status" value="1"/>
</dbReference>
<dbReference type="Pfam" id="PF09994">
    <property type="entry name" value="T6SS_Tle1-like_cat"/>
    <property type="match status" value="1"/>
</dbReference>
<dbReference type="Proteomes" id="UP000325395">
    <property type="component" value="Unassembled WGS sequence"/>
</dbReference>
<evidence type="ECO:0000259" key="1">
    <source>
        <dbReference type="Pfam" id="PF09994"/>
    </source>
</evidence>
<keyword evidence="3" id="KW-1185">Reference proteome</keyword>
<reference evidence="2 3" key="1">
    <citation type="submission" date="2019-04" db="EMBL/GenBank/DDBJ databases">
        <authorList>
            <consortium name="DOE Joint Genome Institute"/>
            <person name="Mondo S."/>
            <person name="Kjaerbolling I."/>
            <person name="Vesth T."/>
            <person name="Frisvad J.C."/>
            <person name="Nybo J.L."/>
            <person name="Theobald S."/>
            <person name="Kildgaard S."/>
            <person name="Isbrandt T."/>
            <person name="Kuo A."/>
            <person name="Sato A."/>
            <person name="Lyhne E.K."/>
            <person name="Kogle M.E."/>
            <person name="Wiebenga A."/>
            <person name="Kun R.S."/>
            <person name="Lubbers R.J."/>
            <person name="Makela M.R."/>
            <person name="Barry K."/>
            <person name="Chovatia M."/>
            <person name="Clum A."/>
            <person name="Daum C."/>
            <person name="Haridas S."/>
            <person name="He G."/>
            <person name="LaButti K."/>
            <person name="Lipzen A."/>
            <person name="Riley R."/>
            <person name="Salamov A."/>
            <person name="Simmons B.A."/>
            <person name="Magnuson J.K."/>
            <person name="Henrissat B."/>
            <person name="Mortensen U.H."/>
            <person name="Larsen T.O."/>
            <person name="Devries R.P."/>
            <person name="Grigoriev I.V."/>
            <person name="Machida M."/>
            <person name="Baker S.E."/>
            <person name="Andersen M.R."/>
            <person name="Cantor M.N."/>
            <person name="Hua S.X."/>
        </authorList>
    </citation>
    <scope>NUCLEOTIDE SEQUENCE [LARGE SCALE GENOMIC DNA]</scope>
    <source>
        <strain evidence="2 3">CBS 117616</strain>
    </source>
</reference>
<name>A0ABQ6X572_9EURO</name>
<feature type="domain" description="T6SS Phospholipase effector Tle1-like catalytic" evidence="1">
    <location>
        <begin position="55"/>
        <end position="333"/>
    </location>
</feature>
<proteinExistence type="predicted"/>
<accession>A0ABQ6X572</accession>
<protein>
    <recommendedName>
        <fullName evidence="1">T6SS Phospholipase effector Tle1-like catalytic domain-containing protein</fullName>
    </recommendedName>
</protein>
<dbReference type="InterPro" id="IPR018712">
    <property type="entry name" value="Tle1-like_cat"/>
</dbReference>
<dbReference type="EMBL" id="ML735689">
    <property type="protein sequence ID" value="KAE8423316.1"/>
    <property type="molecule type" value="Genomic_DNA"/>
</dbReference>
<sequence length="509" mass="57393">MLKLHWKLNSYHIARLYKHKKLPHRQAVSLLPYLFQLPRFHTTMAQQTPKLASYKRIILCADGTWLASDQGDKSVPSNVAKIARAIATSGPDSDGNIVKQIVLYHSGLGTGDLPFQKAIYGGLGWGLDVDVCQIYDFISNNYEPGDELFFFGFSRGAFTVRSVAGLVCDVGILSAVHMSHFADMWKAYRQNTDGNPFRMTTWYQENKDRLRLTEDLRIKVVGVWDTVGALGIPEWPLVKLATRAGIAINEQYAFYNTNVATNLDYAFQALAIDERRLTFPPTLWHTAPGAPARDLQQCWFPGVHGNIGGQAEDPRRYGDHEEIGDITLAWMMDNLSGMLTFEKTAINKIIQQHQDALAENGIADGWGCGPIASNFSGLQGKFFRTLGKQDRTPGNYPPVPHDIIEDERIEGDRIYGATNEYFHPIARIRRGTLPNYNPASLDGFEMFHDENGWRWVKGDIVVPEYVLRPERTMSVMHEGEYRTEPSLSRFLCPANLLTGLDRDNNVQPQ</sequence>
<evidence type="ECO:0000313" key="3">
    <source>
        <dbReference type="Proteomes" id="UP000325395"/>
    </source>
</evidence>
<dbReference type="PANTHER" id="PTHR33840">
    <property type="match status" value="1"/>
</dbReference>
<gene>
    <name evidence="2" type="ORF">BDV36DRAFT_243302</name>
</gene>
<organism evidence="2 3">
    <name type="scientific">Aspergillus pseudocaelatus</name>
    <dbReference type="NCBI Taxonomy" id="1825620"/>
    <lineage>
        <taxon>Eukaryota</taxon>
        <taxon>Fungi</taxon>
        <taxon>Dikarya</taxon>
        <taxon>Ascomycota</taxon>
        <taxon>Pezizomycotina</taxon>
        <taxon>Eurotiomycetes</taxon>
        <taxon>Eurotiomycetidae</taxon>
        <taxon>Eurotiales</taxon>
        <taxon>Aspergillaceae</taxon>
        <taxon>Aspergillus</taxon>
        <taxon>Aspergillus subgen. Circumdati</taxon>
    </lineage>
</organism>
<evidence type="ECO:0000313" key="2">
    <source>
        <dbReference type="EMBL" id="KAE8423316.1"/>
    </source>
</evidence>